<reference evidence="1 2" key="1">
    <citation type="submission" date="2015-01" db="EMBL/GenBank/DDBJ databases">
        <title>Evolution of Trichinella species and genotypes.</title>
        <authorList>
            <person name="Korhonen P.K."/>
            <person name="Edoardo P."/>
            <person name="Giuseppe L.R."/>
            <person name="Gasser R.B."/>
        </authorList>
    </citation>
    <scope>NUCLEOTIDE SEQUENCE [LARGE SCALE GENOMIC DNA]</scope>
    <source>
        <strain evidence="1">ISS470</strain>
    </source>
</reference>
<protein>
    <submittedName>
        <fullName evidence="1">Uncharacterized protein</fullName>
    </submittedName>
</protein>
<gene>
    <name evidence="1" type="ORF">T4D_5150</name>
</gene>
<evidence type="ECO:0000313" key="1">
    <source>
        <dbReference type="EMBL" id="KRY93528.1"/>
    </source>
</evidence>
<sequence>MRLTLTQWICSPFSEVDCKFLCHSFSSFHLYTSSRHNWPRRRSAFAFLSRALPDAPYTLTVYPYTSTSVALTVGHAAFEGYPELSHYLLLALMLLTKTTVIQIT</sequence>
<organism evidence="1 2">
    <name type="scientific">Trichinella pseudospiralis</name>
    <name type="common">Parasitic roundworm</name>
    <dbReference type="NCBI Taxonomy" id="6337"/>
    <lineage>
        <taxon>Eukaryota</taxon>
        <taxon>Metazoa</taxon>
        <taxon>Ecdysozoa</taxon>
        <taxon>Nematoda</taxon>
        <taxon>Enoplea</taxon>
        <taxon>Dorylaimia</taxon>
        <taxon>Trichinellida</taxon>
        <taxon>Trichinellidae</taxon>
        <taxon>Trichinella</taxon>
    </lineage>
</organism>
<dbReference type="Proteomes" id="UP000054995">
    <property type="component" value="Unassembled WGS sequence"/>
</dbReference>
<proteinExistence type="predicted"/>
<accession>A0A0V1G5E6</accession>
<evidence type="ECO:0000313" key="2">
    <source>
        <dbReference type="Proteomes" id="UP000054995"/>
    </source>
</evidence>
<comment type="caution">
    <text evidence="1">The sequence shown here is derived from an EMBL/GenBank/DDBJ whole genome shotgun (WGS) entry which is preliminary data.</text>
</comment>
<dbReference type="EMBL" id="JYDT01000002">
    <property type="protein sequence ID" value="KRY93528.1"/>
    <property type="molecule type" value="Genomic_DNA"/>
</dbReference>
<name>A0A0V1G5E6_TRIPS</name>
<keyword evidence="2" id="KW-1185">Reference proteome</keyword>